<feature type="chain" id="PRO_5046956585" evidence="2">
    <location>
        <begin position="22"/>
        <end position="152"/>
    </location>
</feature>
<dbReference type="SUPFAM" id="SSF56925">
    <property type="entry name" value="OMPA-like"/>
    <property type="match status" value="1"/>
</dbReference>
<evidence type="ECO:0000313" key="4">
    <source>
        <dbReference type="EMBL" id="QZD89810.1"/>
    </source>
</evidence>
<feature type="signal peptide" evidence="2">
    <location>
        <begin position="1"/>
        <end position="21"/>
    </location>
</feature>
<dbReference type="InterPro" id="IPR011250">
    <property type="entry name" value="OMP/PagP_B-barrel"/>
</dbReference>
<dbReference type="InterPro" id="IPR027385">
    <property type="entry name" value="Beta-barrel_OMP"/>
</dbReference>
<proteinExistence type="predicted"/>
<sequence>MRKFAAVAALAVATIATPAAAQGEVRAEARGGIVWAEGDSEGTLGAALGYDFDLGETAFAGVEVSGDKILAEGADMVFGTTARLGVKTGDAGKLYGALGYTFENDAFYDSVVLGAGYEHKLSDSIYVGGNYRHFFSDFIDYDAAYLSVGATF</sequence>
<dbReference type="EMBL" id="CP081295">
    <property type="protein sequence ID" value="QZD89810.1"/>
    <property type="molecule type" value="Genomic_DNA"/>
</dbReference>
<name>A0ABX8ZLD3_9SPHN</name>
<dbReference type="RefSeq" id="WP_221425287.1">
    <property type="nucleotide sequence ID" value="NZ_CP081295.1"/>
</dbReference>
<evidence type="ECO:0000256" key="2">
    <source>
        <dbReference type="SAM" id="SignalP"/>
    </source>
</evidence>
<protein>
    <submittedName>
        <fullName evidence="4">Porin family protein</fullName>
    </submittedName>
</protein>
<dbReference type="Proteomes" id="UP000824281">
    <property type="component" value="Chromosome"/>
</dbReference>
<dbReference type="Pfam" id="PF13505">
    <property type="entry name" value="OMP_b-brl"/>
    <property type="match status" value="1"/>
</dbReference>
<feature type="domain" description="Outer membrane protein beta-barrel" evidence="3">
    <location>
        <begin position="8"/>
        <end position="152"/>
    </location>
</feature>
<evidence type="ECO:0000313" key="5">
    <source>
        <dbReference type="Proteomes" id="UP000824281"/>
    </source>
</evidence>
<reference evidence="4 5" key="1">
    <citation type="submission" date="2021-08" db="EMBL/GenBank/DDBJ databases">
        <title>Comparative Genomics Analysis of the Genus Qipengyuania Reveals Extensive Genetic Diversity and Metabolic Versatility, Including the Description of Fifteen Novel Species.</title>
        <authorList>
            <person name="Liu Y."/>
        </authorList>
    </citation>
    <scope>NUCLEOTIDE SEQUENCE [LARGE SCALE GENOMIC DNA]</scope>
    <source>
        <strain evidence="4 5">1NDH13</strain>
    </source>
</reference>
<keyword evidence="1 2" id="KW-0732">Signal</keyword>
<accession>A0ABX8ZLD3</accession>
<gene>
    <name evidence="4" type="ORF">K3148_13595</name>
</gene>
<evidence type="ECO:0000259" key="3">
    <source>
        <dbReference type="Pfam" id="PF13505"/>
    </source>
</evidence>
<organism evidence="4 5">
    <name type="scientific">Qipengyuania aurantiaca</name>
    <dbReference type="NCBI Taxonomy" id="2867233"/>
    <lineage>
        <taxon>Bacteria</taxon>
        <taxon>Pseudomonadati</taxon>
        <taxon>Pseudomonadota</taxon>
        <taxon>Alphaproteobacteria</taxon>
        <taxon>Sphingomonadales</taxon>
        <taxon>Erythrobacteraceae</taxon>
        <taxon>Qipengyuania</taxon>
    </lineage>
</organism>
<keyword evidence="5" id="KW-1185">Reference proteome</keyword>
<evidence type="ECO:0000256" key="1">
    <source>
        <dbReference type="ARBA" id="ARBA00022729"/>
    </source>
</evidence>